<dbReference type="PROSITE" id="PS00136">
    <property type="entry name" value="SUBTILASE_ASP"/>
    <property type="match status" value="1"/>
</dbReference>
<dbReference type="RefSeq" id="WP_205648131.1">
    <property type="nucleotide sequence ID" value="NZ_MTBP01000002.1"/>
</dbReference>
<dbReference type="AlphaFoldDB" id="A0A2P4UIL0"/>
<feature type="active site" description="Charge relay system" evidence="5">
    <location>
        <position position="58"/>
    </location>
</feature>
<feature type="active site" description="Charge relay system" evidence="5">
    <location>
        <position position="269"/>
    </location>
</feature>
<dbReference type="InterPro" id="IPR023827">
    <property type="entry name" value="Peptidase_S8_Asp-AS"/>
</dbReference>
<keyword evidence="2 5" id="KW-0645">Protease</keyword>
<proteinExistence type="inferred from homology"/>
<keyword evidence="3 5" id="KW-0378">Hydrolase</keyword>
<dbReference type="InterPro" id="IPR000209">
    <property type="entry name" value="Peptidase_S8/S53_dom"/>
</dbReference>
<feature type="active site" description="Charge relay system" evidence="5">
    <location>
        <position position="92"/>
    </location>
</feature>
<dbReference type="Proteomes" id="UP000242367">
    <property type="component" value="Unassembled WGS sequence"/>
</dbReference>
<dbReference type="PROSITE" id="PS51892">
    <property type="entry name" value="SUBTILASE"/>
    <property type="match status" value="1"/>
</dbReference>
<feature type="transmembrane region" description="Helical" evidence="7">
    <location>
        <begin position="363"/>
        <end position="386"/>
    </location>
</feature>
<evidence type="ECO:0000313" key="10">
    <source>
        <dbReference type="EMBL" id="POM24838.1"/>
    </source>
</evidence>
<dbReference type="InterPro" id="IPR036852">
    <property type="entry name" value="Peptidase_S8/S53_dom_sf"/>
</dbReference>
<dbReference type="PRINTS" id="PR00723">
    <property type="entry name" value="SUBTILISIN"/>
</dbReference>
<protein>
    <submittedName>
        <fullName evidence="10">Thermophilic serine proteinase</fullName>
        <ecNumber evidence="10">3.4.21.-</ecNumber>
    </submittedName>
</protein>
<keyword evidence="8" id="KW-0732">Signal</keyword>
<dbReference type="InterPro" id="IPR050131">
    <property type="entry name" value="Peptidase_S8_subtilisin-like"/>
</dbReference>
<evidence type="ECO:0000256" key="6">
    <source>
        <dbReference type="SAM" id="MobiDB-lite"/>
    </source>
</evidence>
<comment type="caution">
    <text evidence="10">The sequence shown here is derived from an EMBL/GenBank/DDBJ whole genome shotgun (WGS) entry which is preliminary data.</text>
</comment>
<evidence type="ECO:0000256" key="5">
    <source>
        <dbReference type="PROSITE-ProRule" id="PRU01240"/>
    </source>
</evidence>
<dbReference type="Gene3D" id="3.40.50.200">
    <property type="entry name" value="Peptidase S8/S53 domain"/>
    <property type="match status" value="1"/>
</dbReference>
<sequence length="463" mass="46836" precursor="true">MRLVRGAAFLAAALALLPQVPASADGIRDRQYGFLRLIEADKAWRTTRGAGVTVAVVDSGVDPLHADLAGSVTTGPDMIKDADRGTKPKRLHGTGMASLIAGHGHGPGNGSGVIGLAPQAKILAIRVLAEPEDPGYARYRSTEADRNSVAQGIRYAADHGADVINLSLGRTGEAPAERAAIAYAINKGVVVVSAVGNDGDKLGGLDQDGFAPYSYPASYPGVIAVAATTEGRTRAEFSNRNYSALVAAPGEGLTIAGPGKAYFVSAGTSDASAVVSGIAALIRSEHRGLAPALVAQALVQSAQGGGRYTPDVGYGEVGAARALTAAARLAGSPPQTGKRAAERFGGPSGPVAIIDRPAWMKPLIVFVIVGGVGGAAAGVLIALTLFRRHPRPATAPFMTGPPPASPPGMAGPPPTMTDSLPGTASPRPLPPDPPETIVPPPPDTADSPPETPDRAGPPPDTAD</sequence>
<evidence type="ECO:0000256" key="7">
    <source>
        <dbReference type="SAM" id="Phobius"/>
    </source>
</evidence>
<dbReference type="PANTHER" id="PTHR43806">
    <property type="entry name" value="PEPTIDASE S8"/>
    <property type="match status" value="1"/>
</dbReference>
<feature type="chain" id="PRO_5015198325" evidence="8">
    <location>
        <begin position="25"/>
        <end position="463"/>
    </location>
</feature>
<keyword evidence="4 5" id="KW-0720">Serine protease</keyword>
<dbReference type="Pfam" id="PF00082">
    <property type="entry name" value="Peptidase_S8"/>
    <property type="match status" value="1"/>
</dbReference>
<dbReference type="SUPFAM" id="SSF52743">
    <property type="entry name" value="Subtilisin-like"/>
    <property type="match status" value="1"/>
</dbReference>
<reference evidence="10 11" key="1">
    <citation type="journal article" date="2017" name="Chemistry">
        <title>Isolation, Biosynthesis and Chemical Modifications of Rubterolones A-F: Rare Tropolone Alkaloids from Actinomadura sp. 5-2.</title>
        <authorList>
            <person name="Guo H."/>
            <person name="Benndorf R."/>
            <person name="Leichnitz D."/>
            <person name="Klassen J.L."/>
            <person name="Vollmers J."/>
            <person name="Gorls H."/>
            <person name="Steinacker M."/>
            <person name="Weigel C."/>
            <person name="Dahse H.M."/>
            <person name="Kaster A.K."/>
            <person name="de Beer Z.W."/>
            <person name="Poulsen M."/>
            <person name="Beemelmanns C."/>
        </authorList>
    </citation>
    <scope>NUCLEOTIDE SEQUENCE [LARGE SCALE GENOMIC DNA]</scope>
    <source>
        <strain evidence="10 11">5-2</strain>
    </source>
</reference>
<evidence type="ECO:0000256" key="3">
    <source>
        <dbReference type="ARBA" id="ARBA00022801"/>
    </source>
</evidence>
<dbReference type="GO" id="GO:0006508">
    <property type="term" value="P:proteolysis"/>
    <property type="evidence" value="ECO:0007669"/>
    <property type="project" value="UniProtKB-KW"/>
</dbReference>
<organism evidence="10 11">
    <name type="scientific">Actinomadura rubteroloni</name>
    <dbReference type="NCBI Taxonomy" id="1926885"/>
    <lineage>
        <taxon>Bacteria</taxon>
        <taxon>Bacillati</taxon>
        <taxon>Actinomycetota</taxon>
        <taxon>Actinomycetes</taxon>
        <taxon>Streptosporangiales</taxon>
        <taxon>Thermomonosporaceae</taxon>
        <taxon>Actinomadura</taxon>
    </lineage>
</organism>
<evidence type="ECO:0000313" key="11">
    <source>
        <dbReference type="Proteomes" id="UP000242367"/>
    </source>
</evidence>
<dbReference type="InterPro" id="IPR015500">
    <property type="entry name" value="Peptidase_S8_subtilisin-rel"/>
</dbReference>
<keyword evidence="11" id="KW-1185">Reference proteome</keyword>
<feature type="domain" description="Peptidase S8/S53" evidence="9">
    <location>
        <begin position="49"/>
        <end position="315"/>
    </location>
</feature>
<evidence type="ECO:0000256" key="8">
    <source>
        <dbReference type="SAM" id="SignalP"/>
    </source>
</evidence>
<keyword evidence="7" id="KW-1133">Transmembrane helix</keyword>
<keyword evidence="7" id="KW-0812">Transmembrane</keyword>
<accession>A0A2P4UIL0</accession>
<dbReference type="EC" id="3.4.21.-" evidence="10"/>
<feature type="compositionally biased region" description="Pro residues" evidence="6">
    <location>
        <begin position="399"/>
        <end position="415"/>
    </location>
</feature>
<keyword evidence="7" id="KW-0472">Membrane</keyword>
<dbReference type="EMBL" id="MTBP01000002">
    <property type="protein sequence ID" value="POM24838.1"/>
    <property type="molecule type" value="Genomic_DNA"/>
</dbReference>
<feature type="compositionally biased region" description="Pro residues" evidence="6">
    <location>
        <begin position="427"/>
        <end position="443"/>
    </location>
</feature>
<dbReference type="GO" id="GO:0004252">
    <property type="term" value="F:serine-type endopeptidase activity"/>
    <property type="evidence" value="ECO:0007669"/>
    <property type="project" value="UniProtKB-UniRule"/>
</dbReference>
<evidence type="ECO:0000256" key="4">
    <source>
        <dbReference type="ARBA" id="ARBA00022825"/>
    </source>
</evidence>
<feature type="signal peptide" evidence="8">
    <location>
        <begin position="1"/>
        <end position="24"/>
    </location>
</feature>
<dbReference type="PANTHER" id="PTHR43806:SF11">
    <property type="entry name" value="CEREVISIN-RELATED"/>
    <property type="match status" value="1"/>
</dbReference>
<gene>
    <name evidence="10" type="ORF">BTM25_34760</name>
</gene>
<feature type="region of interest" description="Disordered" evidence="6">
    <location>
        <begin position="394"/>
        <end position="463"/>
    </location>
</feature>
<evidence type="ECO:0000256" key="2">
    <source>
        <dbReference type="ARBA" id="ARBA00022670"/>
    </source>
</evidence>
<evidence type="ECO:0000259" key="9">
    <source>
        <dbReference type="Pfam" id="PF00082"/>
    </source>
</evidence>
<name>A0A2P4UIL0_9ACTN</name>
<comment type="similarity">
    <text evidence="1 5">Belongs to the peptidase S8 family.</text>
</comment>
<evidence type="ECO:0000256" key="1">
    <source>
        <dbReference type="ARBA" id="ARBA00011073"/>
    </source>
</evidence>